<dbReference type="RefSeq" id="WP_133608790.1">
    <property type="nucleotide sequence ID" value="NZ_SNZC01000002.1"/>
</dbReference>
<protein>
    <recommendedName>
        <fullName evidence="4">DUF3592 domain-containing protein</fullName>
    </recommendedName>
</protein>
<evidence type="ECO:0000256" key="1">
    <source>
        <dbReference type="SAM" id="Phobius"/>
    </source>
</evidence>
<accession>A0A562KH43</accession>
<proteinExistence type="predicted"/>
<keyword evidence="3" id="KW-1185">Reference proteome</keyword>
<sequence length="117" mass="13868">MENRKQLKKSPKEKVCVFFVMVGLVSIIYFIATSLRSERIEEIKFIKADYHTIRGIVTEKHTYKGNSIHVKYKVDGKFYEGIDGFEERYKFDIGDSLFIKYSKTKPELMITEYNSEY</sequence>
<evidence type="ECO:0000313" key="3">
    <source>
        <dbReference type="Proteomes" id="UP000315312"/>
    </source>
</evidence>
<keyword evidence="1" id="KW-0472">Membrane</keyword>
<organism evidence="2 3">
    <name type="scientific">Flavobacterium cheniae</name>
    <dbReference type="NCBI Taxonomy" id="295428"/>
    <lineage>
        <taxon>Bacteria</taxon>
        <taxon>Pseudomonadati</taxon>
        <taxon>Bacteroidota</taxon>
        <taxon>Flavobacteriia</taxon>
        <taxon>Flavobacteriales</taxon>
        <taxon>Flavobacteriaceae</taxon>
        <taxon>Flavobacterium</taxon>
    </lineage>
</organism>
<keyword evidence="1" id="KW-0812">Transmembrane</keyword>
<keyword evidence="1" id="KW-1133">Transmembrane helix</keyword>
<reference evidence="2 3" key="1">
    <citation type="journal article" date="2015" name="Stand. Genomic Sci.">
        <title>Genomic Encyclopedia of Bacterial and Archaeal Type Strains, Phase III: the genomes of soil and plant-associated and newly described type strains.</title>
        <authorList>
            <person name="Whitman W.B."/>
            <person name="Woyke T."/>
            <person name="Klenk H.P."/>
            <person name="Zhou Y."/>
            <person name="Lilburn T.G."/>
            <person name="Beck B.J."/>
            <person name="De Vos P."/>
            <person name="Vandamme P."/>
            <person name="Eisen J.A."/>
            <person name="Garrity G."/>
            <person name="Hugenholtz P."/>
            <person name="Kyrpides N.C."/>
        </authorList>
    </citation>
    <scope>NUCLEOTIDE SEQUENCE [LARGE SCALE GENOMIC DNA]</scope>
    <source>
        <strain evidence="2 3">CGMCC 1.6844</strain>
    </source>
</reference>
<dbReference type="AlphaFoldDB" id="A0A562KH43"/>
<feature type="transmembrane region" description="Helical" evidence="1">
    <location>
        <begin position="15"/>
        <end position="32"/>
    </location>
</feature>
<dbReference type="EMBL" id="VLKM01000005">
    <property type="protein sequence ID" value="TWH94644.1"/>
    <property type="molecule type" value="Genomic_DNA"/>
</dbReference>
<dbReference type="Proteomes" id="UP000315312">
    <property type="component" value="Unassembled WGS sequence"/>
</dbReference>
<gene>
    <name evidence="2" type="ORF">IP97_01356</name>
</gene>
<evidence type="ECO:0000313" key="2">
    <source>
        <dbReference type="EMBL" id="TWH94644.1"/>
    </source>
</evidence>
<dbReference type="OrthoDB" id="893645at2"/>
<comment type="caution">
    <text evidence="2">The sequence shown here is derived from an EMBL/GenBank/DDBJ whole genome shotgun (WGS) entry which is preliminary data.</text>
</comment>
<name>A0A562KH43_9FLAO</name>
<evidence type="ECO:0008006" key="4">
    <source>
        <dbReference type="Google" id="ProtNLM"/>
    </source>
</evidence>